<dbReference type="InterPro" id="IPR051200">
    <property type="entry name" value="Host-pathogen_enzymatic-act"/>
</dbReference>
<feature type="chain" id="PRO_5030935326" description="YncE family protein" evidence="1">
    <location>
        <begin position="23"/>
        <end position="372"/>
    </location>
</feature>
<dbReference type="SUPFAM" id="SSF63829">
    <property type="entry name" value="Calcium-dependent phosphotriesterase"/>
    <property type="match status" value="1"/>
</dbReference>
<comment type="caution">
    <text evidence="2">The sequence shown here is derived from an EMBL/GenBank/DDBJ whole genome shotgun (WGS) entry which is preliminary data.</text>
</comment>
<dbReference type="Gene3D" id="2.130.10.10">
    <property type="entry name" value="YVTN repeat-like/Quinoprotein amine dehydrogenase"/>
    <property type="match status" value="1"/>
</dbReference>
<organism evidence="2">
    <name type="scientific">Rhodothermus marinus</name>
    <name type="common">Rhodothermus obamensis</name>
    <dbReference type="NCBI Taxonomy" id="29549"/>
    <lineage>
        <taxon>Bacteria</taxon>
        <taxon>Pseudomonadati</taxon>
        <taxon>Rhodothermota</taxon>
        <taxon>Rhodothermia</taxon>
        <taxon>Rhodothermales</taxon>
        <taxon>Rhodothermaceae</taxon>
        <taxon>Rhodothermus</taxon>
    </lineage>
</organism>
<sequence length="372" mass="39456">MRKLLLLWSLLLLVLNGCDLLGSEDDQASRLVITGVVVGNGGNFSDQNGSLTFYDPATGQTATLALNAFVQSLTLHQGRAYVALNTFSVGQIAIVDLTSRQLAGRINVPIPRYITFASDQKAYVTNMAFGRDGFVLAFNPVTQTLLPDTIPVGLYPEGLVAHKGRVYVANYGSLGAGRTISVIDTATDAVVQILEPGCDGPQAVFIDAEEELVVVCLGKTVYNADYSAIIEQTNGQIVFMNPTTGVVTARLTLEVQLGSANGTQVAYYAPEVEELYAISSGSGRIFRVNTNANALAATITVPTATDLAGLSAVAYDAAQQRLYVARLAAGPNGRPDYTAAGAVVILNREGRQIDRFSVGPAPSHIALVQERR</sequence>
<dbReference type="InterPro" id="IPR036322">
    <property type="entry name" value="WD40_repeat_dom_sf"/>
</dbReference>
<evidence type="ECO:0000313" key="2">
    <source>
        <dbReference type="EMBL" id="HER96756.1"/>
    </source>
</evidence>
<accession>A0A7V2F6U9</accession>
<dbReference type="PANTHER" id="PTHR47197:SF3">
    <property type="entry name" value="DIHYDRO-HEME D1 DEHYDROGENASE"/>
    <property type="match status" value="1"/>
</dbReference>
<protein>
    <recommendedName>
        <fullName evidence="3">YncE family protein</fullName>
    </recommendedName>
</protein>
<feature type="signal peptide" evidence="1">
    <location>
        <begin position="1"/>
        <end position="22"/>
    </location>
</feature>
<reference evidence="2" key="1">
    <citation type="journal article" date="2020" name="mSystems">
        <title>Genome- and Community-Level Interaction Insights into Carbon Utilization and Element Cycling Functions of Hydrothermarchaeota in Hydrothermal Sediment.</title>
        <authorList>
            <person name="Zhou Z."/>
            <person name="Liu Y."/>
            <person name="Xu W."/>
            <person name="Pan J."/>
            <person name="Luo Z.H."/>
            <person name="Li M."/>
        </authorList>
    </citation>
    <scope>NUCLEOTIDE SEQUENCE [LARGE SCALE GENOMIC DNA]</scope>
    <source>
        <strain evidence="2">SpSt-143</strain>
    </source>
</reference>
<dbReference type="PANTHER" id="PTHR47197">
    <property type="entry name" value="PROTEIN NIRF"/>
    <property type="match status" value="1"/>
</dbReference>
<name>A0A7V2F6U9_RHOMR</name>
<evidence type="ECO:0000256" key="1">
    <source>
        <dbReference type="SAM" id="SignalP"/>
    </source>
</evidence>
<dbReference type="InterPro" id="IPR015943">
    <property type="entry name" value="WD40/YVTN_repeat-like_dom_sf"/>
</dbReference>
<dbReference type="EMBL" id="DSGB01000006">
    <property type="protein sequence ID" value="HER96756.1"/>
    <property type="molecule type" value="Genomic_DNA"/>
</dbReference>
<evidence type="ECO:0008006" key="3">
    <source>
        <dbReference type="Google" id="ProtNLM"/>
    </source>
</evidence>
<dbReference type="AlphaFoldDB" id="A0A7V2F6U9"/>
<gene>
    <name evidence="2" type="ORF">ENO59_09620</name>
</gene>
<keyword evidence="1" id="KW-0732">Signal</keyword>
<proteinExistence type="predicted"/>
<dbReference type="SUPFAM" id="SSF50978">
    <property type="entry name" value="WD40 repeat-like"/>
    <property type="match status" value="1"/>
</dbReference>